<reference evidence="1 2" key="1">
    <citation type="journal article" date="2019" name="Int. J. Syst. Evol. Microbiol.">
        <title>The Global Catalogue of Microorganisms (GCM) 10K type strain sequencing project: providing services to taxonomists for standard genome sequencing and annotation.</title>
        <authorList>
            <consortium name="The Broad Institute Genomics Platform"/>
            <consortium name="The Broad Institute Genome Sequencing Center for Infectious Disease"/>
            <person name="Wu L."/>
            <person name="Ma J."/>
        </authorList>
    </citation>
    <scope>NUCLEOTIDE SEQUENCE [LARGE SCALE GENOMIC DNA]</scope>
    <source>
        <strain evidence="1 2">JCM 10303</strain>
    </source>
</reference>
<keyword evidence="2" id="KW-1185">Reference proteome</keyword>
<evidence type="ECO:0000313" key="2">
    <source>
        <dbReference type="Proteomes" id="UP001500729"/>
    </source>
</evidence>
<sequence length="114" mass="12346">MGSVETHVKSDPASCRRLVDWLEQLSAADQDAGAAVNRVRSASEAIWQGQAGDACRDRLAHCGADTDRTAEAIDWLVWGLNLFADDIDTVKARMDQCLQIAHEAGLTVTGPMIH</sequence>
<evidence type="ECO:0008006" key="3">
    <source>
        <dbReference type="Google" id="ProtNLM"/>
    </source>
</evidence>
<dbReference type="RefSeq" id="WP_009950382.1">
    <property type="nucleotide sequence ID" value="NZ_BAAAGS010000058.1"/>
</dbReference>
<dbReference type="Proteomes" id="UP001500729">
    <property type="component" value="Unassembled WGS sequence"/>
</dbReference>
<comment type="caution">
    <text evidence="1">The sequence shown here is derived from an EMBL/GenBank/DDBJ whole genome shotgun (WGS) entry which is preliminary data.</text>
</comment>
<protein>
    <recommendedName>
        <fullName evidence="3">Excreted virulence factor EspC (Type VII ESX diderm)</fullName>
    </recommendedName>
</protein>
<proteinExistence type="predicted"/>
<dbReference type="EMBL" id="BAAAGS010000058">
    <property type="protein sequence ID" value="GAA0552914.1"/>
    <property type="molecule type" value="Genomic_DNA"/>
</dbReference>
<organism evidence="1 2">
    <name type="scientific">Saccharopolyspora erythraea</name>
    <name type="common">Streptomyces erythraeus</name>
    <dbReference type="NCBI Taxonomy" id="1836"/>
    <lineage>
        <taxon>Bacteria</taxon>
        <taxon>Bacillati</taxon>
        <taxon>Actinomycetota</taxon>
        <taxon>Actinomycetes</taxon>
        <taxon>Pseudonocardiales</taxon>
        <taxon>Pseudonocardiaceae</taxon>
        <taxon>Saccharopolyspora</taxon>
    </lineage>
</organism>
<evidence type="ECO:0000313" key="1">
    <source>
        <dbReference type="EMBL" id="GAA0552914.1"/>
    </source>
</evidence>
<name>A0ABN1DUY5_SACER</name>
<gene>
    <name evidence="1" type="ORF">GCM10009533_58840</name>
</gene>
<accession>A0ABN1DUY5</accession>